<dbReference type="RefSeq" id="WP_080916736.1">
    <property type="nucleotide sequence ID" value="NZ_CP020472.1"/>
</dbReference>
<protein>
    <submittedName>
        <fullName evidence="1">Uncharacterized protein</fullName>
    </submittedName>
</protein>
<dbReference type="Proteomes" id="UP000191820">
    <property type="component" value="Chromosome"/>
</dbReference>
<evidence type="ECO:0000313" key="2">
    <source>
        <dbReference type="Proteomes" id="UP000191820"/>
    </source>
</evidence>
<dbReference type="EMBL" id="CP020472">
    <property type="protein sequence ID" value="ARD23751.1"/>
    <property type="molecule type" value="Genomic_DNA"/>
</dbReference>
<name>A0ABM6JN38_9GAMM</name>
<evidence type="ECO:0000313" key="1">
    <source>
        <dbReference type="EMBL" id="ARD23751.1"/>
    </source>
</evidence>
<proteinExistence type="predicted"/>
<gene>
    <name evidence="1" type="ORF">SJ2017_3502</name>
</gene>
<organism evidence="1 2">
    <name type="scientific">Shewanella japonica</name>
    <dbReference type="NCBI Taxonomy" id="93973"/>
    <lineage>
        <taxon>Bacteria</taxon>
        <taxon>Pseudomonadati</taxon>
        <taxon>Pseudomonadota</taxon>
        <taxon>Gammaproteobacteria</taxon>
        <taxon>Alteromonadales</taxon>
        <taxon>Shewanellaceae</taxon>
        <taxon>Shewanella</taxon>
    </lineage>
</organism>
<sequence length="192" mass="22133">MVNKNQQDTLAFTSIAEATRYFTNQQNALKLEEIINSNNLNLSDFRLDAQKRLDKLEQLLAQYKHYYAQVITGSSKEMLSIISELDKVSFQTALDSSATTLNQKIFEQGLFFKARESWIYNTRTMLNILKNNQQHFTYDGDTFECDNDELLTQFNTCVAAMDKAADFEAEFLKNKRNSVLNGLKKVWALIKA</sequence>
<reference evidence="1 2" key="1">
    <citation type="submission" date="2017-03" db="EMBL/GenBank/DDBJ databases">
        <title>Genome sequencing of Shewanella japonica KCTC 22435.</title>
        <authorList>
            <person name="Kim K.M."/>
        </authorList>
    </citation>
    <scope>NUCLEOTIDE SEQUENCE [LARGE SCALE GENOMIC DNA]</scope>
    <source>
        <strain evidence="1 2">KCTC 22435</strain>
    </source>
</reference>
<accession>A0ABM6JN38</accession>
<keyword evidence="2" id="KW-1185">Reference proteome</keyword>